<protein>
    <recommendedName>
        <fullName evidence="4">Flagellar hook-basal body complex protein FliE</fullName>
    </recommendedName>
</protein>
<evidence type="ECO:0000313" key="5">
    <source>
        <dbReference type="EMBL" id="MBT9281459.1"/>
    </source>
</evidence>
<dbReference type="OrthoDB" id="9812413at2"/>
<keyword evidence="3 4" id="KW-0975">Bacterial flagellum</keyword>
<proteinExistence type="inferred from homology"/>
<keyword evidence="5" id="KW-0966">Cell projection</keyword>
<dbReference type="HAMAP" id="MF_00724">
    <property type="entry name" value="FliE"/>
    <property type="match status" value="1"/>
</dbReference>
<dbReference type="PANTHER" id="PTHR34653">
    <property type="match status" value="1"/>
</dbReference>
<evidence type="ECO:0000313" key="7">
    <source>
        <dbReference type="EMBL" id="PTQ54941.1"/>
    </source>
</evidence>
<sequence length="105" mass="10907">MAGPFSGIAPLTAFAPVGAAGAAPVGNRPEAAGADFRTALRDALRAWEAAERQAEASAGAFALGLPVPPHRVMLDLARAELIVETAVAVRNKAIEAYQELMRMPL</sequence>
<evidence type="ECO:0000256" key="4">
    <source>
        <dbReference type="HAMAP-Rule" id="MF_00724"/>
    </source>
</evidence>
<dbReference type="InterPro" id="IPR001624">
    <property type="entry name" value="FliE"/>
</dbReference>
<comment type="subcellular location">
    <subcellularLocation>
        <location evidence="1 4">Bacterial flagellum basal body</location>
    </subcellularLocation>
</comment>
<keyword evidence="5" id="KW-0282">Flagellum</keyword>
<comment type="caution">
    <text evidence="6">The sequence shown here is derived from an EMBL/GenBank/DDBJ whole genome shotgun (WGS) entry which is preliminary data.</text>
</comment>
<accession>A0A132NDB0</accession>
<evidence type="ECO:0000256" key="2">
    <source>
        <dbReference type="ARBA" id="ARBA00009272"/>
    </source>
</evidence>
<evidence type="ECO:0000256" key="1">
    <source>
        <dbReference type="ARBA" id="ARBA00004117"/>
    </source>
</evidence>
<dbReference type="STRING" id="1484.SA87_09250"/>
<evidence type="ECO:0000313" key="8">
    <source>
        <dbReference type="Proteomes" id="UP000243024"/>
    </source>
</evidence>
<dbReference type="Proteomes" id="UP000748108">
    <property type="component" value="Unassembled WGS sequence"/>
</dbReference>
<comment type="similarity">
    <text evidence="2 4">Belongs to the FliE family.</text>
</comment>
<dbReference type="GO" id="GO:0003774">
    <property type="term" value="F:cytoskeletal motor activity"/>
    <property type="evidence" value="ECO:0007669"/>
    <property type="project" value="InterPro"/>
</dbReference>
<evidence type="ECO:0000313" key="9">
    <source>
        <dbReference type="Proteomes" id="UP000244180"/>
    </source>
</evidence>
<evidence type="ECO:0000313" key="6">
    <source>
        <dbReference type="EMBL" id="OAR04697.1"/>
    </source>
</evidence>
<reference evidence="6 8" key="1">
    <citation type="submission" date="2015-09" db="EMBL/GenBank/DDBJ databases">
        <title>Draft genome sequence of Hydrogenibacillus schlegelii DSM 2000.</title>
        <authorList>
            <person name="Hemp J."/>
        </authorList>
    </citation>
    <scope>NUCLEOTIDE SEQUENCE [LARGE SCALE GENOMIC DNA]</scope>
    <source>
        <strain evidence="6 8">MA 48</strain>
    </source>
</reference>
<dbReference type="AlphaFoldDB" id="A0A132NDB0"/>
<dbReference type="EMBL" id="PEBV01000001">
    <property type="protein sequence ID" value="PTQ54941.1"/>
    <property type="molecule type" value="Genomic_DNA"/>
</dbReference>
<name>A0A132NDB0_HYDSH</name>
<dbReference type="PANTHER" id="PTHR34653:SF1">
    <property type="entry name" value="FLAGELLAR HOOK-BASAL BODY COMPLEX PROTEIN FLIE"/>
    <property type="match status" value="1"/>
</dbReference>
<dbReference type="Proteomes" id="UP000243024">
    <property type="component" value="Unassembled WGS sequence"/>
</dbReference>
<dbReference type="EMBL" id="JXBB01000012">
    <property type="protein sequence ID" value="OAR04697.1"/>
    <property type="molecule type" value="Genomic_DNA"/>
</dbReference>
<keyword evidence="8" id="KW-1185">Reference proteome</keyword>
<dbReference type="EMBL" id="JAHHQF010000039">
    <property type="protein sequence ID" value="MBT9281459.1"/>
    <property type="molecule type" value="Genomic_DNA"/>
</dbReference>
<dbReference type="GO" id="GO:0071973">
    <property type="term" value="P:bacterial-type flagellum-dependent cell motility"/>
    <property type="evidence" value="ECO:0007669"/>
    <property type="project" value="InterPro"/>
</dbReference>
<gene>
    <name evidence="4" type="primary">fliE</name>
    <name evidence="7" type="ORF">HSCHL_1884</name>
    <name evidence="5" type="ORF">KM312_02165</name>
    <name evidence="6" type="ORF">SA87_09250</name>
</gene>
<dbReference type="GO" id="GO:0005198">
    <property type="term" value="F:structural molecule activity"/>
    <property type="evidence" value="ECO:0007669"/>
    <property type="project" value="InterPro"/>
</dbReference>
<reference evidence="7 9" key="2">
    <citation type="submission" date="2017-08" db="EMBL/GenBank/DDBJ databases">
        <title>Burning lignite coal seam in the remote Altai Mountains harbors a hydrogen-driven thermophilic microbial community.</title>
        <authorList>
            <person name="Kadnikov V.V."/>
            <person name="Mardanov A.V."/>
            <person name="Ivasenko D."/>
            <person name="Beletsky A.V."/>
            <person name="Karnachuk O.V."/>
            <person name="Ravin N.V."/>
        </authorList>
    </citation>
    <scope>NUCLEOTIDE SEQUENCE [LARGE SCALE GENOMIC DNA]</scope>
    <source>
        <strain evidence="7">AL33</strain>
    </source>
</reference>
<keyword evidence="5" id="KW-0969">Cilium</keyword>
<dbReference type="Proteomes" id="UP000244180">
    <property type="component" value="Unassembled WGS sequence"/>
</dbReference>
<evidence type="ECO:0000256" key="3">
    <source>
        <dbReference type="ARBA" id="ARBA00023143"/>
    </source>
</evidence>
<dbReference type="RefSeq" id="WP_066200016.1">
    <property type="nucleotide sequence ID" value="NZ_CBCSAS010000004.1"/>
</dbReference>
<dbReference type="Pfam" id="PF02049">
    <property type="entry name" value="FliE"/>
    <property type="match status" value="1"/>
</dbReference>
<reference evidence="5" key="3">
    <citation type="journal article" date="2021" name="Microbiology">
        <title>Metagenomic Analysis of the Microbial Community in the Underground Coal Fire Area (Kemerovo Region, Russia) Revealed Predominance of Thermophilic Members of the Phyla Deinococcus-thermus, Aquificae, and Firmicutes.</title>
        <authorList>
            <person name="Kadnikov V."/>
            <person name="Mardanov A.V."/>
            <person name="Beletsky A.V."/>
            <person name="Karnachuk O.V."/>
            <person name="Ravin N.V."/>
        </authorList>
    </citation>
    <scope>NUCLEOTIDE SEQUENCE</scope>
    <source>
        <strain evidence="5">RBS10-49</strain>
    </source>
</reference>
<organism evidence="6 8">
    <name type="scientific">Hydrogenibacillus schlegelii</name>
    <name type="common">Bacillus schlegelii</name>
    <dbReference type="NCBI Taxonomy" id="1484"/>
    <lineage>
        <taxon>Bacteria</taxon>
        <taxon>Bacillati</taxon>
        <taxon>Bacillota</taxon>
        <taxon>Bacilli</taxon>
        <taxon>Bacillales</taxon>
        <taxon>Bacillales Family X. Incertae Sedis</taxon>
        <taxon>Hydrogenibacillus</taxon>
    </lineage>
</organism>
<dbReference type="GO" id="GO:0009425">
    <property type="term" value="C:bacterial-type flagellum basal body"/>
    <property type="evidence" value="ECO:0007669"/>
    <property type="project" value="UniProtKB-SubCell"/>
</dbReference>